<proteinExistence type="predicted"/>
<dbReference type="AlphaFoldDB" id="B7G2I2"/>
<dbReference type="PANTHER" id="PTHR32385:SF15">
    <property type="entry name" value="INOSITOL PHOSPHOCERAMIDE MANNOSYLTRANSFERASE 1"/>
    <property type="match status" value="1"/>
</dbReference>
<dbReference type="KEGG" id="pti:PHATRDRAFT_47110"/>
<dbReference type="InterPro" id="IPR029044">
    <property type="entry name" value="Nucleotide-diphossugar_trans"/>
</dbReference>
<feature type="region of interest" description="Disordered" evidence="2">
    <location>
        <begin position="1"/>
        <end position="36"/>
    </location>
</feature>
<evidence type="ECO:0000313" key="3">
    <source>
        <dbReference type="EMBL" id="EEC47135.1"/>
    </source>
</evidence>
<dbReference type="SUPFAM" id="SSF53448">
    <property type="entry name" value="Nucleotide-diphospho-sugar transferases"/>
    <property type="match status" value="1"/>
</dbReference>
<dbReference type="InParanoid" id="B7G2I2"/>
<dbReference type="OrthoDB" id="3647at2759"/>
<keyword evidence="1" id="KW-0808">Transferase</keyword>
<dbReference type="eggNOG" id="ENOG502RRC6">
    <property type="taxonomic scope" value="Eukaryota"/>
</dbReference>
<dbReference type="InterPro" id="IPR007577">
    <property type="entry name" value="GlycoTrfase_DXD_sugar-bd_CS"/>
</dbReference>
<protein>
    <submittedName>
        <fullName evidence="3">Uncharacterized protein</fullName>
    </submittedName>
</protein>
<gene>
    <name evidence="3" type="ORF">PHATRDRAFT_47110</name>
</gene>
<name>B7G2I2_PHATC</name>
<accession>B7G2I2</accession>
<dbReference type="GeneID" id="7202024"/>
<dbReference type="InterPro" id="IPR051706">
    <property type="entry name" value="Glycosyltransferase_domain"/>
</dbReference>
<dbReference type="PaxDb" id="2850-Phatr47110"/>
<dbReference type="PANTHER" id="PTHR32385">
    <property type="entry name" value="MANNOSYL PHOSPHORYLINOSITOL CERAMIDE SYNTHASE"/>
    <property type="match status" value="1"/>
</dbReference>
<evidence type="ECO:0000256" key="1">
    <source>
        <dbReference type="ARBA" id="ARBA00022679"/>
    </source>
</evidence>
<feature type="compositionally biased region" description="Basic and acidic residues" evidence="2">
    <location>
        <begin position="1"/>
        <end position="10"/>
    </location>
</feature>
<keyword evidence="4" id="KW-1185">Reference proteome</keyword>
<reference evidence="3 4" key="1">
    <citation type="journal article" date="2008" name="Nature">
        <title>The Phaeodactylum genome reveals the evolutionary history of diatom genomes.</title>
        <authorList>
            <person name="Bowler C."/>
            <person name="Allen A.E."/>
            <person name="Badger J.H."/>
            <person name="Grimwood J."/>
            <person name="Jabbari K."/>
            <person name="Kuo A."/>
            <person name="Maheswari U."/>
            <person name="Martens C."/>
            <person name="Maumus F."/>
            <person name="Otillar R.P."/>
            <person name="Rayko E."/>
            <person name="Salamov A."/>
            <person name="Vandepoele K."/>
            <person name="Beszteri B."/>
            <person name="Gruber A."/>
            <person name="Heijde M."/>
            <person name="Katinka M."/>
            <person name="Mock T."/>
            <person name="Valentin K."/>
            <person name="Verret F."/>
            <person name="Berges J.A."/>
            <person name="Brownlee C."/>
            <person name="Cadoret J.P."/>
            <person name="Chiovitti A."/>
            <person name="Choi C.J."/>
            <person name="Coesel S."/>
            <person name="De Martino A."/>
            <person name="Detter J.C."/>
            <person name="Durkin C."/>
            <person name="Falciatore A."/>
            <person name="Fournet J."/>
            <person name="Haruta M."/>
            <person name="Huysman M.J."/>
            <person name="Jenkins B.D."/>
            <person name="Jiroutova K."/>
            <person name="Jorgensen R.E."/>
            <person name="Joubert Y."/>
            <person name="Kaplan A."/>
            <person name="Kroger N."/>
            <person name="Kroth P.G."/>
            <person name="La Roche J."/>
            <person name="Lindquist E."/>
            <person name="Lommer M."/>
            <person name="Martin-Jezequel V."/>
            <person name="Lopez P.J."/>
            <person name="Lucas S."/>
            <person name="Mangogna M."/>
            <person name="McGinnis K."/>
            <person name="Medlin L.K."/>
            <person name="Montsant A."/>
            <person name="Oudot-Le Secq M.P."/>
            <person name="Napoli C."/>
            <person name="Obornik M."/>
            <person name="Parker M.S."/>
            <person name="Petit J.L."/>
            <person name="Porcel B.M."/>
            <person name="Poulsen N."/>
            <person name="Robison M."/>
            <person name="Rychlewski L."/>
            <person name="Rynearson T.A."/>
            <person name="Schmutz J."/>
            <person name="Shapiro H."/>
            <person name="Siaut M."/>
            <person name="Stanley M."/>
            <person name="Sussman M.R."/>
            <person name="Taylor A.R."/>
            <person name="Vardi A."/>
            <person name="von Dassow P."/>
            <person name="Vyverman W."/>
            <person name="Willis A."/>
            <person name="Wyrwicz L.S."/>
            <person name="Rokhsar D.S."/>
            <person name="Weissenbach J."/>
            <person name="Armbrust E.V."/>
            <person name="Green B.R."/>
            <person name="Van de Peer Y."/>
            <person name="Grigoriev I.V."/>
        </authorList>
    </citation>
    <scope>NUCLEOTIDE SEQUENCE [LARGE SCALE GENOMIC DNA]</scope>
    <source>
        <strain evidence="3 4">CCAP 1055/1</strain>
    </source>
</reference>
<dbReference type="Proteomes" id="UP000000759">
    <property type="component" value="Chromosome 12"/>
</dbReference>
<dbReference type="EMBL" id="CM000614">
    <property type="protein sequence ID" value="EEC47135.1"/>
    <property type="molecule type" value="Genomic_DNA"/>
</dbReference>
<evidence type="ECO:0000256" key="2">
    <source>
        <dbReference type="SAM" id="MobiDB-lite"/>
    </source>
</evidence>
<reference evidence="4" key="2">
    <citation type="submission" date="2008-08" db="EMBL/GenBank/DDBJ databases">
        <authorList>
            <consortium name="Diatom Consortium"/>
            <person name="Grigoriev I."/>
            <person name="Grimwood J."/>
            <person name="Kuo A."/>
            <person name="Otillar R.P."/>
            <person name="Salamov A."/>
            <person name="Detter J.C."/>
            <person name="Lindquist E."/>
            <person name="Shapiro H."/>
            <person name="Lucas S."/>
            <person name="Glavina del Rio T."/>
            <person name="Pitluck S."/>
            <person name="Rokhsar D."/>
            <person name="Bowler C."/>
        </authorList>
    </citation>
    <scope>GENOME REANNOTATION</scope>
    <source>
        <strain evidence="4">CCAP 1055/1</strain>
    </source>
</reference>
<dbReference type="GO" id="GO:0051999">
    <property type="term" value="P:mannosyl-inositol phosphorylceramide biosynthetic process"/>
    <property type="evidence" value="ECO:0007669"/>
    <property type="project" value="TreeGrafter"/>
</dbReference>
<evidence type="ECO:0000313" key="4">
    <source>
        <dbReference type="Proteomes" id="UP000000759"/>
    </source>
</evidence>
<organism evidence="3 4">
    <name type="scientific">Phaeodactylum tricornutum (strain CCAP 1055/1)</name>
    <dbReference type="NCBI Taxonomy" id="556484"/>
    <lineage>
        <taxon>Eukaryota</taxon>
        <taxon>Sar</taxon>
        <taxon>Stramenopiles</taxon>
        <taxon>Ochrophyta</taxon>
        <taxon>Bacillariophyta</taxon>
        <taxon>Bacillariophyceae</taxon>
        <taxon>Bacillariophycidae</taxon>
        <taxon>Naviculales</taxon>
        <taxon>Phaeodactylaceae</taxon>
        <taxon>Phaeodactylum</taxon>
    </lineage>
</organism>
<dbReference type="GO" id="GO:0016020">
    <property type="term" value="C:membrane"/>
    <property type="evidence" value="ECO:0007669"/>
    <property type="project" value="GOC"/>
</dbReference>
<dbReference type="Pfam" id="PF04488">
    <property type="entry name" value="Gly_transf_sug"/>
    <property type="match status" value="1"/>
</dbReference>
<dbReference type="RefSeq" id="XP_002181212.1">
    <property type="nucleotide sequence ID" value="XM_002181176.1"/>
</dbReference>
<dbReference type="GO" id="GO:0000030">
    <property type="term" value="F:mannosyltransferase activity"/>
    <property type="evidence" value="ECO:0007669"/>
    <property type="project" value="TreeGrafter"/>
</dbReference>
<dbReference type="HOGENOM" id="CLU_320166_0_0_1"/>
<sequence length="907" mass="102832">MRTRNQRQDGADDIMSKVNATDSRHRRQDSNIKDNEQTPIVLPNRSIDGFTDDSFRVTQTRKRILRQGVAPQVAEGSGDCEQKEKSKTRGKISRLGAAGFYLKACHQSGYVLQAITWAKARPFVVGAMLFSIPFILRPSRFGRFLSFIGLMRWYPAYFGNHPIAGGPLGRKIDYNYLTKVYERTKRENQEKLGKLGITELPYIETLNAKEQINVLNLNTRAAIRELLVRRERRAVMWNELELQSQGLKLATDCKQCDGVAGCLNPCGIPRILLLPQLHNWEPPRPGLISGANLIPFTFDETEVRDFLSVAHPQLRNHTKQETNVSTTVWALAALTSYGGVFLGDQRRSKIDTANKVLFGGSNRGILDIALRDTPVAIVSLERTGTDFRLKMLMTTPNHPFLECALGELQAMSLLNVPQLWRMLMVSKEPSFYVDEGWKRALINCPAKKETGCCHSNSLVSVTDVAADYESQMLKVGKSVVYVQIVKEEILEVRSAKTAQVEIQHTSRASTEPSTKVRLETLLRLHKADPGWLCTRCIKTPWYGSMEKCSFFCPTRYEELVCRSPDKPPRREVPVDVNVLVPSQPSAQRIPRIIHQTWFEDLTIDRYPQLVRLQNSWKQSGWEYRFYDDAAAKEYVIENFPYHFAEAFDSLIPGAYKADFFRYLVLMKTGGVYADVDVMLDTNLDSFITPSMSFFAPRDIVGEYAGQPFCLWNGLIGAAPGHPFLIRAVERLVNLILDRSDLYDMERDICRRSEKPIELWKVRAEPLLLFSGPCALGVAANEALNRSSLEPFDIGWISMENLGFGGKDDHGDALILVGDKFDMGAFRISDPERNFVVASTDLDGVEKKARIMANPTIVERNLNDTRQKQLPHYSKTAKGVYVWGSARVYKDNEVANEKIKFFPQYHDE</sequence>
<dbReference type="Gene3D" id="3.90.550.20">
    <property type="match status" value="1"/>
</dbReference>